<dbReference type="EMBL" id="FTRV01000016">
    <property type="protein sequence ID" value="SPM31335.1"/>
    <property type="molecule type" value="Genomic_DNA"/>
</dbReference>
<reference evidence="1 2" key="1">
    <citation type="submission" date="2017-01" db="EMBL/GenBank/DDBJ databases">
        <authorList>
            <consortium name="Urmite Genomes"/>
        </authorList>
    </citation>
    <scope>NUCLEOTIDE SEQUENCE [LARGE SCALE GENOMIC DNA]</scope>
    <source>
        <strain evidence="1 2">AB308</strain>
    </source>
</reference>
<name>A0A2U3NIS5_9MYCO</name>
<protein>
    <submittedName>
        <fullName evidence="1">Nitroimidazol reductase NimA or a related FMN-containing flavoprotein, pyridoxamine 5'-phosphate oxidase superfamily</fullName>
    </submittedName>
</protein>
<feature type="non-terminal residue" evidence="1">
    <location>
        <position position="1"/>
    </location>
</feature>
<accession>A0A2U3NIS5</accession>
<dbReference type="Proteomes" id="UP000241595">
    <property type="component" value="Unassembled WGS sequence"/>
</dbReference>
<dbReference type="STRING" id="1841859.GCA_900157385_04851"/>
<organism evidence="1 2">
    <name type="scientific">Mycobacterium terramassiliense</name>
    <dbReference type="NCBI Taxonomy" id="1841859"/>
    <lineage>
        <taxon>Bacteria</taxon>
        <taxon>Bacillati</taxon>
        <taxon>Actinomycetota</taxon>
        <taxon>Actinomycetes</taxon>
        <taxon>Mycobacteriales</taxon>
        <taxon>Mycobacteriaceae</taxon>
        <taxon>Mycobacterium</taxon>
    </lineage>
</organism>
<evidence type="ECO:0000313" key="1">
    <source>
        <dbReference type="EMBL" id="SPM31335.1"/>
    </source>
</evidence>
<proteinExistence type="predicted"/>
<evidence type="ECO:0000313" key="2">
    <source>
        <dbReference type="Proteomes" id="UP000241595"/>
    </source>
</evidence>
<gene>
    <name evidence="1" type="ORF">MTAB308_4848</name>
</gene>
<keyword evidence="2" id="KW-1185">Reference proteome</keyword>
<sequence length="88" mass="9108">VVTVATEPFDLVIEGVARRVTSAGELRSVADSFVKGGWPCEVAGDALTAECSAQSAGPPPWHVYRVSPSTVFALGTAGPFGATKFQLD</sequence>
<dbReference type="AlphaFoldDB" id="A0A2U3NIS5"/>